<comment type="catalytic activity">
    <reaction evidence="4">
        <text>biotin + L-lysyl-[protein] + ATP = N(6)-biotinyl-L-lysyl-[protein] + AMP + diphosphate + H(+)</text>
        <dbReference type="Rhea" id="RHEA:11756"/>
        <dbReference type="Rhea" id="RHEA-COMP:9752"/>
        <dbReference type="Rhea" id="RHEA-COMP:10505"/>
        <dbReference type="ChEBI" id="CHEBI:15378"/>
        <dbReference type="ChEBI" id="CHEBI:29969"/>
        <dbReference type="ChEBI" id="CHEBI:30616"/>
        <dbReference type="ChEBI" id="CHEBI:33019"/>
        <dbReference type="ChEBI" id="CHEBI:57586"/>
        <dbReference type="ChEBI" id="CHEBI:83144"/>
        <dbReference type="ChEBI" id="CHEBI:456215"/>
        <dbReference type="EC" id="6.3.4.15"/>
    </reaction>
</comment>
<dbReference type="InterPro" id="IPR004143">
    <property type="entry name" value="BPL_LPL_catalytic"/>
</dbReference>
<evidence type="ECO:0000259" key="5">
    <source>
        <dbReference type="PROSITE" id="PS51733"/>
    </source>
</evidence>
<dbReference type="InterPro" id="IPR003142">
    <property type="entry name" value="BPL_C"/>
</dbReference>
<evidence type="ECO:0000256" key="1">
    <source>
        <dbReference type="ARBA" id="ARBA00022598"/>
    </source>
</evidence>
<dbReference type="HOGENOM" id="CLU_051096_1_0_0"/>
<evidence type="ECO:0000256" key="3">
    <source>
        <dbReference type="ARBA" id="ARBA00024227"/>
    </source>
</evidence>
<dbReference type="NCBIfam" id="TIGR00121">
    <property type="entry name" value="birA_ligase"/>
    <property type="match status" value="1"/>
</dbReference>
<reference evidence="7" key="1">
    <citation type="submission" date="2011-02" db="EMBL/GenBank/DDBJ databases">
        <title>The complete genome of Planctomyces brasiliensis DSM 5305.</title>
        <authorList>
            <person name="Lucas S."/>
            <person name="Copeland A."/>
            <person name="Lapidus A."/>
            <person name="Bruce D."/>
            <person name="Goodwin L."/>
            <person name="Pitluck S."/>
            <person name="Kyrpides N."/>
            <person name="Mavromatis K."/>
            <person name="Pagani I."/>
            <person name="Ivanova N."/>
            <person name="Ovchinnikova G."/>
            <person name="Lu M."/>
            <person name="Detter J.C."/>
            <person name="Han C."/>
            <person name="Land M."/>
            <person name="Hauser L."/>
            <person name="Markowitz V."/>
            <person name="Cheng J.-F."/>
            <person name="Hugenholtz P."/>
            <person name="Woyke T."/>
            <person name="Wu D."/>
            <person name="Tindall B."/>
            <person name="Pomrenke H.G."/>
            <person name="Brambilla E."/>
            <person name="Klenk H.-P."/>
            <person name="Eisen J.A."/>
        </authorList>
    </citation>
    <scope>NUCLEOTIDE SEQUENCE [LARGE SCALE GENOMIC DNA]</scope>
    <source>
        <strain evidence="7">ATCC 49424 / DSM 5305 / JCM 21570 / NBRC 103401 / IFAM 1448</strain>
    </source>
</reference>
<dbReference type="RefSeq" id="WP_013629985.1">
    <property type="nucleotide sequence ID" value="NC_015174.1"/>
</dbReference>
<dbReference type="GO" id="GO:0004077">
    <property type="term" value="F:biotin--[biotin carboxyl-carrier protein] ligase activity"/>
    <property type="evidence" value="ECO:0007669"/>
    <property type="project" value="UniProtKB-EC"/>
</dbReference>
<dbReference type="AlphaFoldDB" id="F0SR19"/>
<dbReference type="STRING" id="756272.Plabr_3669"/>
<evidence type="ECO:0000313" key="6">
    <source>
        <dbReference type="EMBL" id="ADY61266.1"/>
    </source>
</evidence>
<dbReference type="GO" id="GO:0005737">
    <property type="term" value="C:cytoplasm"/>
    <property type="evidence" value="ECO:0007669"/>
    <property type="project" value="TreeGrafter"/>
</dbReference>
<dbReference type="CDD" id="cd16442">
    <property type="entry name" value="BPL"/>
    <property type="match status" value="1"/>
</dbReference>
<sequence length="264" mass="28381">MTNFDAAKLKTDLDDWQVVLLDEVDSTNRFAVANADQLKAPALILAERQTAGRGRGGNRWWSADGALTFSLLLRPGDFDISGEERVRLSLLTAAVLRQSLRNLLPFSAASLQLKWPNDLYLQGRKVCGILLEQAGSNGSGLVVGVGLNVNNSWANAPEDIRDKGVALCDVLGEPVAAADLLAAFAADFLTAVQDAELRNATLAAGRQAHLLDGQIITLERSNQRLTGMCEGIDDDGALLVRDTYGLQRIHSAVILDWEAGLSGF</sequence>
<keyword evidence="1 6" id="KW-0436">Ligase</keyword>
<name>F0SR19_RUBBR</name>
<protein>
    <recommendedName>
        <fullName evidence="3">biotin--[biotin carboxyl-carrier protein] ligase</fullName>
        <ecNumber evidence="3">6.3.4.15</ecNumber>
    </recommendedName>
</protein>
<gene>
    <name evidence="6" type="ordered locus">Plabr_3669</name>
</gene>
<dbReference type="Proteomes" id="UP000006860">
    <property type="component" value="Chromosome"/>
</dbReference>
<evidence type="ECO:0000256" key="4">
    <source>
        <dbReference type="ARBA" id="ARBA00047846"/>
    </source>
</evidence>
<evidence type="ECO:0000256" key="2">
    <source>
        <dbReference type="ARBA" id="ARBA00023267"/>
    </source>
</evidence>
<dbReference type="SUPFAM" id="SSF55681">
    <property type="entry name" value="Class II aaRS and biotin synthetases"/>
    <property type="match status" value="1"/>
</dbReference>
<dbReference type="PANTHER" id="PTHR12835:SF5">
    <property type="entry name" value="BIOTIN--PROTEIN LIGASE"/>
    <property type="match status" value="1"/>
</dbReference>
<dbReference type="Pfam" id="PF02237">
    <property type="entry name" value="BPL_C"/>
    <property type="match status" value="1"/>
</dbReference>
<dbReference type="Gene3D" id="2.30.30.100">
    <property type="match status" value="1"/>
</dbReference>
<evidence type="ECO:0000313" key="7">
    <source>
        <dbReference type="Proteomes" id="UP000006860"/>
    </source>
</evidence>
<dbReference type="InterPro" id="IPR004408">
    <property type="entry name" value="Biotin_CoA_COase_ligase"/>
</dbReference>
<dbReference type="Gene3D" id="3.30.930.10">
    <property type="entry name" value="Bira Bifunctional Protein, Domain 2"/>
    <property type="match status" value="1"/>
</dbReference>
<dbReference type="Pfam" id="PF03099">
    <property type="entry name" value="BPL_LplA_LipB"/>
    <property type="match status" value="1"/>
</dbReference>
<dbReference type="eggNOG" id="COG0340">
    <property type="taxonomic scope" value="Bacteria"/>
</dbReference>
<dbReference type="PROSITE" id="PS51733">
    <property type="entry name" value="BPL_LPL_CATALYTIC"/>
    <property type="match status" value="1"/>
</dbReference>
<proteinExistence type="predicted"/>
<dbReference type="PANTHER" id="PTHR12835">
    <property type="entry name" value="BIOTIN PROTEIN LIGASE"/>
    <property type="match status" value="1"/>
</dbReference>
<dbReference type="KEGG" id="pbs:Plabr_3669"/>
<keyword evidence="2" id="KW-0092">Biotin</keyword>
<feature type="domain" description="BPL/LPL catalytic" evidence="5">
    <location>
        <begin position="3"/>
        <end position="196"/>
    </location>
</feature>
<dbReference type="EC" id="6.3.4.15" evidence="3"/>
<dbReference type="EMBL" id="CP002546">
    <property type="protein sequence ID" value="ADY61266.1"/>
    <property type="molecule type" value="Genomic_DNA"/>
</dbReference>
<dbReference type="InterPro" id="IPR045864">
    <property type="entry name" value="aa-tRNA-synth_II/BPL/LPL"/>
</dbReference>
<accession>F0SR19</accession>
<organism evidence="6 7">
    <name type="scientific">Rubinisphaera brasiliensis (strain ATCC 49424 / DSM 5305 / JCM 21570 / IAM 15109 / NBRC 103401 / IFAM 1448)</name>
    <name type="common">Planctomyces brasiliensis</name>
    <dbReference type="NCBI Taxonomy" id="756272"/>
    <lineage>
        <taxon>Bacteria</taxon>
        <taxon>Pseudomonadati</taxon>
        <taxon>Planctomycetota</taxon>
        <taxon>Planctomycetia</taxon>
        <taxon>Planctomycetales</taxon>
        <taxon>Planctomycetaceae</taxon>
        <taxon>Rubinisphaera</taxon>
    </lineage>
</organism>
<keyword evidence="7" id="KW-1185">Reference proteome</keyword>